<accession>A0A9Q8L8R7</accession>
<dbReference type="KEGG" id="ffu:CLAFUR5_01184"/>
<feature type="region of interest" description="Disordered" evidence="1">
    <location>
        <begin position="487"/>
        <end position="520"/>
    </location>
</feature>
<name>A0A9Q8L8R7_PASFU</name>
<evidence type="ECO:0000313" key="4">
    <source>
        <dbReference type="Proteomes" id="UP000756132"/>
    </source>
</evidence>
<dbReference type="PANTHER" id="PTHR30255:SF2">
    <property type="entry name" value="SINGLE-STRANDED-DNA-SPECIFIC EXONUCLEASE RECJ"/>
    <property type="match status" value="1"/>
</dbReference>
<dbReference type="InterPro" id="IPR051673">
    <property type="entry name" value="SSDNA_exonuclease_RecJ"/>
</dbReference>
<gene>
    <name evidence="3" type="ORF">CLAFUR5_01184</name>
</gene>
<dbReference type="OrthoDB" id="284473at2759"/>
<protein>
    <recommendedName>
        <fullName evidence="2">DDH domain-containing protein</fullName>
    </recommendedName>
</protein>
<dbReference type="GO" id="GO:0004527">
    <property type="term" value="F:exonuclease activity"/>
    <property type="evidence" value="ECO:0007669"/>
    <property type="project" value="UniProtKB-KW"/>
</dbReference>
<dbReference type="InterPro" id="IPR038763">
    <property type="entry name" value="DHH_sf"/>
</dbReference>
<dbReference type="AlphaFoldDB" id="A0A9Q8L8R7"/>
<reference evidence="3" key="1">
    <citation type="submission" date="2021-12" db="EMBL/GenBank/DDBJ databases">
        <authorList>
            <person name="Zaccaron A."/>
            <person name="Stergiopoulos I."/>
        </authorList>
    </citation>
    <scope>NUCLEOTIDE SEQUENCE</scope>
    <source>
        <strain evidence="3">Race5_Kim</strain>
    </source>
</reference>
<dbReference type="Proteomes" id="UP000756132">
    <property type="component" value="Chromosome 1"/>
</dbReference>
<dbReference type="EMBL" id="CP090163">
    <property type="protein sequence ID" value="UJO12263.1"/>
    <property type="molecule type" value="Genomic_DNA"/>
</dbReference>
<dbReference type="RefSeq" id="XP_047756629.1">
    <property type="nucleotide sequence ID" value="XM_047900332.1"/>
</dbReference>
<dbReference type="Pfam" id="PF01368">
    <property type="entry name" value="DHH"/>
    <property type="match status" value="1"/>
</dbReference>
<dbReference type="Gene3D" id="3.90.1640.30">
    <property type="match status" value="1"/>
</dbReference>
<dbReference type="PANTHER" id="PTHR30255">
    <property type="entry name" value="SINGLE-STRANDED-DNA-SPECIFIC EXONUCLEASE RECJ"/>
    <property type="match status" value="1"/>
</dbReference>
<feature type="domain" description="DDH" evidence="2">
    <location>
        <begin position="126"/>
        <end position="245"/>
    </location>
</feature>
<reference evidence="3" key="2">
    <citation type="journal article" date="2022" name="Microb. Genom.">
        <title>A chromosome-scale genome assembly of the tomato pathogen Cladosporium fulvum reveals a compartmentalized genome architecture and the presence of a dispensable chromosome.</title>
        <authorList>
            <person name="Zaccaron A.Z."/>
            <person name="Chen L.H."/>
            <person name="Samaras A."/>
            <person name="Stergiopoulos I."/>
        </authorList>
    </citation>
    <scope>NUCLEOTIDE SEQUENCE</scope>
    <source>
        <strain evidence="3">Race5_Kim</strain>
    </source>
</reference>
<evidence type="ECO:0000259" key="2">
    <source>
        <dbReference type="Pfam" id="PF01368"/>
    </source>
</evidence>
<evidence type="ECO:0000313" key="3">
    <source>
        <dbReference type="EMBL" id="UJO12263.1"/>
    </source>
</evidence>
<dbReference type="InterPro" id="IPR001667">
    <property type="entry name" value="DDH_dom"/>
</dbReference>
<proteinExistence type="predicted"/>
<dbReference type="GeneID" id="71981062"/>
<feature type="compositionally biased region" description="Polar residues" evidence="1">
    <location>
        <begin position="509"/>
        <end position="520"/>
    </location>
</feature>
<organism evidence="3 4">
    <name type="scientific">Passalora fulva</name>
    <name type="common">Tomato leaf mold</name>
    <name type="synonym">Cladosporium fulvum</name>
    <dbReference type="NCBI Taxonomy" id="5499"/>
    <lineage>
        <taxon>Eukaryota</taxon>
        <taxon>Fungi</taxon>
        <taxon>Dikarya</taxon>
        <taxon>Ascomycota</taxon>
        <taxon>Pezizomycotina</taxon>
        <taxon>Dothideomycetes</taxon>
        <taxon>Dothideomycetidae</taxon>
        <taxon>Mycosphaerellales</taxon>
        <taxon>Mycosphaerellaceae</taxon>
        <taxon>Fulvia</taxon>
    </lineage>
</organism>
<dbReference type="SUPFAM" id="SSF64182">
    <property type="entry name" value="DHH phosphoesterases"/>
    <property type="match status" value="1"/>
</dbReference>
<evidence type="ECO:0000256" key="1">
    <source>
        <dbReference type="SAM" id="MobiDB-lite"/>
    </source>
</evidence>
<keyword evidence="4" id="KW-1185">Reference proteome</keyword>
<sequence length="520" mass="56975">MGHIRPSCCNICTPAVLRIRHIGTATAGGHMRLTTLLSHHLQSRQRRPAPHRCTAIRQVANMTATKRKIPMSSAKPVKKAKVEVLDYHLTPSVKDADAETQWPAPKAAIKRAREIIVECANSRKTTVIVPDKDADGLSAGAILRHTLLLLGLPKDSIHVHLLAKGNNVHSDHERSNIAALSPSYIFLVDLGSRAAPPIIPTEHVGLVIDHHHATEQDFPQNSEHITACHSPPVATSSLLTYHLCEALHSEVASKCDWLCIVGTHGDLGNTLKWEHPFPDMRATFNKYTKKTLNDVVSLVNAPRRTATYDVKSAWDSLAETAEPASVLRSHRLLAARAEVNAEVERCTHTAPQFSPDGKIAVFKIASESQVHPVIATRWSGHLQSKALEIVLCANSGYIPGKVNFSCRVPRCARGRDPPVDIIQSLRAYASLPDPSLQQDGQDTTTAETLPLLERLGDDFARGHVQASGGIVSSHQFDELMRIMQIGVKRPKDKDSGPSQPKQKQIDPGQKNTLATYFNKS</sequence>